<dbReference type="InterPro" id="IPR015421">
    <property type="entry name" value="PyrdxlP-dep_Trfase_major"/>
</dbReference>
<evidence type="ECO:0000256" key="3">
    <source>
        <dbReference type="RuleBase" id="RU003560"/>
    </source>
</evidence>
<accession>A0ABQ1I9R8</accession>
<comment type="caution">
    <text evidence="4">The sequence shown here is derived from an EMBL/GenBank/DDBJ whole genome shotgun (WGS) entry which is preliminary data.</text>
</comment>
<dbReference type="PANTHER" id="PTHR43094:SF1">
    <property type="entry name" value="AMINOTRANSFERASE CLASS-III"/>
    <property type="match status" value="1"/>
</dbReference>
<keyword evidence="4" id="KW-0032">Aminotransferase</keyword>
<dbReference type="RefSeq" id="WP_188574852.1">
    <property type="nucleotide sequence ID" value="NZ_BMDZ01000004.1"/>
</dbReference>
<evidence type="ECO:0000313" key="5">
    <source>
        <dbReference type="Proteomes" id="UP000603352"/>
    </source>
</evidence>
<dbReference type="Pfam" id="PF00202">
    <property type="entry name" value="Aminotran_3"/>
    <property type="match status" value="1"/>
</dbReference>
<dbReference type="InterPro" id="IPR015422">
    <property type="entry name" value="PyrdxlP-dep_Trfase_small"/>
</dbReference>
<keyword evidence="2 3" id="KW-0663">Pyridoxal phosphate</keyword>
<organism evidence="4 5">
    <name type="scientific">Tistrella bauzanensis</name>
    <dbReference type="NCBI Taxonomy" id="657419"/>
    <lineage>
        <taxon>Bacteria</taxon>
        <taxon>Pseudomonadati</taxon>
        <taxon>Pseudomonadota</taxon>
        <taxon>Alphaproteobacteria</taxon>
        <taxon>Geminicoccales</taxon>
        <taxon>Geminicoccaceae</taxon>
        <taxon>Tistrella</taxon>
    </lineage>
</organism>
<keyword evidence="4" id="KW-0808">Transferase</keyword>
<dbReference type="GO" id="GO:0008483">
    <property type="term" value="F:transaminase activity"/>
    <property type="evidence" value="ECO:0007669"/>
    <property type="project" value="UniProtKB-KW"/>
</dbReference>
<reference evidence="5" key="1">
    <citation type="journal article" date="2019" name="Int. J. Syst. Evol. Microbiol.">
        <title>The Global Catalogue of Microorganisms (GCM) 10K type strain sequencing project: providing services to taxonomists for standard genome sequencing and annotation.</title>
        <authorList>
            <consortium name="The Broad Institute Genomics Platform"/>
            <consortium name="The Broad Institute Genome Sequencing Center for Infectious Disease"/>
            <person name="Wu L."/>
            <person name="Ma J."/>
        </authorList>
    </citation>
    <scope>NUCLEOTIDE SEQUENCE [LARGE SCALE GENOMIC DNA]</scope>
    <source>
        <strain evidence="5">CGMCC 1.10188</strain>
    </source>
</reference>
<protein>
    <submittedName>
        <fullName evidence="4">Aspartate aminotransferase family protein</fullName>
    </submittedName>
</protein>
<dbReference type="Gene3D" id="3.40.640.10">
    <property type="entry name" value="Type I PLP-dependent aspartate aminotransferase-like (Major domain)"/>
    <property type="match status" value="1"/>
</dbReference>
<evidence type="ECO:0000313" key="4">
    <source>
        <dbReference type="EMBL" id="GGB28000.1"/>
    </source>
</evidence>
<dbReference type="CDD" id="cd00610">
    <property type="entry name" value="OAT_like"/>
    <property type="match status" value="1"/>
</dbReference>
<dbReference type="PIRSF" id="PIRSF000521">
    <property type="entry name" value="Transaminase_4ab_Lys_Orn"/>
    <property type="match status" value="1"/>
</dbReference>
<dbReference type="InterPro" id="IPR005814">
    <property type="entry name" value="Aminotrans_3"/>
</dbReference>
<gene>
    <name evidence="4" type="ORF">GCM10011505_06560</name>
</gene>
<dbReference type="EMBL" id="BMDZ01000004">
    <property type="protein sequence ID" value="GGB28000.1"/>
    <property type="molecule type" value="Genomic_DNA"/>
</dbReference>
<dbReference type="PANTHER" id="PTHR43094">
    <property type="entry name" value="AMINOTRANSFERASE"/>
    <property type="match status" value="1"/>
</dbReference>
<evidence type="ECO:0000256" key="1">
    <source>
        <dbReference type="ARBA" id="ARBA00008954"/>
    </source>
</evidence>
<keyword evidence="5" id="KW-1185">Reference proteome</keyword>
<sequence>MTGAGPAMLVARDAAAFLHQRGSTPVARAVVAAEGSWLTDGDGHRVLDGHGNGCHHIGYRHPRLVDALTRQLATLPFAPRRFTNAPAVALAERLAGLWPYGPARVLFAPSGSDAIEIALKLAYVATGRQGSIAFTGAWHGAGLGALSVGGRFAEAAPMPRLSGCRHVPAYWPTDGLGDADAAARVSYQALVAAFGNGPPPAALLAEPVHSAPGLPPPWFWPAVARLARDHGSLLIFDEIPTGLGKTGRWFASQHFDVTPDITVLGKALGGAVMPLAALIARADLDRAGHLAIGHVTHEKNPMLATAGLATLDVLADGDLVARAAELGARLAAGLDRLTAAGGALRGARVAGLLAALWLRPDQDPLAVERRCYALGLNLTVDRAGRLSLSLPLIVTASDIDRVVAVLAQALPAAEPVALPAVEPVALPAVEPVALPAVEPVALPAVEPVALPAMEPVALPAMEPVALPGD</sequence>
<evidence type="ECO:0000256" key="2">
    <source>
        <dbReference type="ARBA" id="ARBA00022898"/>
    </source>
</evidence>
<dbReference type="SUPFAM" id="SSF53383">
    <property type="entry name" value="PLP-dependent transferases"/>
    <property type="match status" value="1"/>
</dbReference>
<name>A0ABQ1I9R8_9PROT</name>
<proteinExistence type="inferred from homology"/>
<dbReference type="Gene3D" id="3.90.1150.10">
    <property type="entry name" value="Aspartate Aminotransferase, domain 1"/>
    <property type="match status" value="1"/>
</dbReference>
<dbReference type="InterPro" id="IPR015424">
    <property type="entry name" value="PyrdxlP-dep_Trfase"/>
</dbReference>
<comment type="similarity">
    <text evidence="1 3">Belongs to the class-III pyridoxal-phosphate-dependent aminotransferase family.</text>
</comment>
<dbReference type="Proteomes" id="UP000603352">
    <property type="component" value="Unassembled WGS sequence"/>
</dbReference>